<feature type="signal peptide" evidence="2">
    <location>
        <begin position="1"/>
        <end position="16"/>
    </location>
</feature>
<dbReference type="Proteomes" id="UP000271162">
    <property type="component" value="Unassembled WGS sequence"/>
</dbReference>
<organism evidence="5">
    <name type="scientific">Nippostrongylus brasiliensis</name>
    <name type="common">Rat hookworm</name>
    <dbReference type="NCBI Taxonomy" id="27835"/>
    <lineage>
        <taxon>Eukaryota</taxon>
        <taxon>Metazoa</taxon>
        <taxon>Ecdysozoa</taxon>
        <taxon>Nematoda</taxon>
        <taxon>Chromadorea</taxon>
        <taxon>Rhabditida</taxon>
        <taxon>Rhabditina</taxon>
        <taxon>Rhabditomorpha</taxon>
        <taxon>Strongyloidea</taxon>
        <taxon>Heligmosomidae</taxon>
        <taxon>Nippostrongylus</taxon>
    </lineage>
</organism>
<dbReference type="WBParaSite" id="NBR_0000047301-mRNA-1">
    <property type="protein sequence ID" value="NBR_0000047301-mRNA-1"/>
    <property type="gene ID" value="NBR_0000047301"/>
</dbReference>
<reference evidence="5" key="1">
    <citation type="submission" date="2017-02" db="UniProtKB">
        <authorList>
            <consortium name="WormBaseParasite"/>
        </authorList>
    </citation>
    <scope>IDENTIFICATION</scope>
</reference>
<evidence type="ECO:0000313" key="5">
    <source>
        <dbReference type="WBParaSite" id="NBR_0000047301-mRNA-1"/>
    </source>
</evidence>
<reference evidence="3 4" key="2">
    <citation type="submission" date="2018-11" db="EMBL/GenBank/DDBJ databases">
        <authorList>
            <consortium name="Pathogen Informatics"/>
        </authorList>
    </citation>
    <scope>NUCLEOTIDE SEQUENCE [LARGE SCALE GENOMIC DNA]</scope>
</reference>
<proteinExistence type="predicted"/>
<keyword evidence="4" id="KW-1185">Reference proteome</keyword>
<name>A0A0N4XD90_NIPBR</name>
<evidence type="ECO:0000313" key="4">
    <source>
        <dbReference type="Proteomes" id="UP000271162"/>
    </source>
</evidence>
<accession>A0A0N4XD90</accession>
<dbReference type="EMBL" id="UYSL01000205">
    <property type="protein sequence ID" value="VDL63135.1"/>
    <property type="molecule type" value="Genomic_DNA"/>
</dbReference>
<gene>
    <name evidence="3" type="ORF">NBR_LOCUS474</name>
</gene>
<feature type="chain" id="PRO_5043124596" evidence="2">
    <location>
        <begin position="17"/>
        <end position="150"/>
    </location>
</feature>
<dbReference type="AlphaFoldDB" id="A0A0N4XD90"/>
<feature type="region of interest" description="Disordered" evidence="1">
    <location>
        <begin position="130"/>
        <end position="150"/>
    </location>
</feature>
<evidence type="ECO:0000256" key="2">
    <source>
        <dbReference type="SAM" id="SignalP"/>
    </source>
</evidence>
<feature type="compositionally biased region" description="Basic and acidic residues" evidence="1">
    <location>
        <begin position="131"/>
        <end position="150"/>
    </location>
</feature>
<evidence type="ECO:0000313" key="3">
    <source>
        <dbReference type="EMBL" id="VDL63135.1"/>
    </source>
</evidence>
<keyword evidence="2" id="KW-0732">Signal</keyword>
<evidence type="ECO:0000256" key="1">
    <source>
        <dbReference type="SAM" id="MobiDB-lite"/>
    </source>
</evidence>
<sequence length="150" mass="17244">MYQILLSATLLTTTFASYENNPININFDNCTRSPPVTVIVTNDTVKETLMKRIPRDTIGFHLELNDQVTSYITFTQPNYLFVKVKQFESWDSYFYGEVNKGVIIDMMQDIQGGHYKKAINCAEYSTTLNNDEPRASKKELDPESAYGKEF</sequence>
<protein>
    <submittedName>
        <fullName evidence="3 5">Uncharacterized protein</fullName>
    </submittedName>
</protein>